<proteinExistence type="predicted"/>
<dbReference type="Ensembl" id="ENSSGRT00000078900.1">
    <property type="protein sequence ID" value="ENSSGRP00000074113.1"/>
    <property type="gene ID" value="ENSSGRG00000037663.1"/>
</dbReference>
<protein>
    <submittedName>
        <fullName evidence="2">Uncharacterized protein</fullName>
    </submittedName>
</protein>
<dbReference type="InParanoid" id="A0A672QE54"/>
<organism evidence="2 3">
    <name type="scientific">Sinocyclocheilus grahami</name>
    <name type="common">Dianchi golden-line fish</name>
    <name type="synonym">Barbus grahami</name>
    <dbReference type="NCBI Taxonomy" id="75366"/>
    <lineage>
        <taxon>Eukaryota</taxon>
        <taxon>Metazoa</taxon>
        <taxon>Chordata</taxon>
        <taxon>Craniata</taxon>
        <taxon>Vertebrata</taxon>
        <taxon>Euteleostomi</taxon>
        <taxon>Actinopterygii</taxon>
        <taxon>Neopterygii</taxon>
        <taxon>Teleostei</taxon>
        <taxon>Ostariophysi</taxon>
        <taxon>Cypriniformes</taxon>
        <taxon>Cyprinidae</taxon>
        <taxon>Cyprininae</taxon>
        <taxon>Sinocyclocheilus</taxon>
    </lineage>
</organism>
<sequence>CEEGGQVGVGCIRRKTQSYDKARSRTRVNIGSAFQLTLVLLCFTELIYAVKTHICTRIRHNRCLGCVCIHVWGGAIKIGARPFWGRGVFALVI</sequence>
<dbReference type="AlphaFoldDB" id="A0A672QE54"/>
<evidence type="ECO:0000256" key="1">
    <source>
        <dbReference type="SAM" id="Phobius"/>
    </source>
</evidence>
<feature type="transmembrane region" description="Helical" evidence="1">
    <location>
        <begin position="30"/>
        <end position="50"/>
    </location>
</feature>
<keyword evidence="1" id="KW-0472">Membrane</keyword>
<accession>A0A672QE54</accession>
<keyword evidence="1" id="KW-0812">Transmembrane</keyword>
<evidence type="ECO:0000313" key="2">
    <source>
        <dbReference type="Ensembl" id="ENSSGRP00000074113.1"/>
    </source>
</evidence>
<keyword evidence="1" id="KW-1133">Transmembrane helix</keyword>
<dbReference type="Proteomes" id="UP000472262">
    <property type="component" value="Unassembled WGS sequence"/>
</dbReference>
<evidence type="ECO:0000313" key="3">
    <source>
        <dbReference type="Proteomes" id="UP000472262"/>
    </source>
</evidence>
<reference evidence="2" key="1">
    <citation type="submission" date="2025-08" db="UniProtKB">
        <authorList>
            <consortium name="Ensembl"/>
        </authorList>
    </citation>
    <scope>IDENTIFICATION</scope>
</reference>
<keyword evidence="3" id="KW-1185">Reference proteome</keyword>
<name>A0A672QE54_SINGR</name>
<reference evidence="2" key="2">
    <citation type="submission" date="2025-09" db="UniProtKB">
        <authorList>
            <consortium name="Ensembl"/>
        </authorList>
    </citation>
    <scope>IDENTIFICATION</scope>
</reference>